<dbReference type="OrthoDB" id="9806090at2"/>
<evidence type="ECO:0000313" key="3">
    <source>
        <dbReference type="EMBL" id="KIC93234.1"/>
    </source>
</evidence>
<feature type="region of interest" description="Disordered" evidence="1">
    <location>
        <begin position="1868"/>
        <end position="1895"/>
    </location>
</feature>
<dbReference type="EMBL" id="JSVC01000021">
    <property type="protein sequence ID" value="KIC93234.1"/>
    <property type="molecule type" value="Genomic_DNA"/>
</dbReference>
<accession>A0A0C1IS20</accession>
<dbReference type="InterPro" id="IPR026377">
    <property type="entry name" value="Cell_surface_SprA"/>
</dbReference>
<evidence type="ECO:0000313" key="4">
    <source>
        <dbReference type="Proteomes" id="UP000031408"/>
    </source>
</evidence>
<dbReference type="Pfam" id="PF14349">
    <property type="entry name" value="SprA_N"/>
    <property type="match status" value="2"/>
</dbReference>
<proteinExistence type="predicted"/>
<feature type="domain" description="Gliding motility protein SprA N-terminal" evidence="2">
    <location>
        <begin position="1072"/>
        <end position="1581"/>
    </location>
</feature>
<keyword evidence="4" id="KW-1185">Reference proteome</keyword>
<dbReference type="STRING" id="1349421.OI18_18445"/>
<feature type="compositionally biased region" description="Polar residues" evidence="1">
    <location>
        <begin position="1868"/>
        <end position="1884"/>
    </location>
</feature>
<sequence>MGTSMQVSYAHAWQQDTTVKVTGDTLKFPIRDRRSDQSNAPRRNPFDLRDPANINKTVEYDPETRQYYIIEKIGTRYYRTPTYMTFEEYLRYRAKQQEDEYFRTRADVLSDLNQKRIKPKLTVSESFFNRIFGTGKVDIRPQGNVDITAGYQGQNIKNPTLPERARKNGGFDFDMNANLSVLGNVGSKLKLPISYNTQANFDFENQLKLDYTGNSDEIIKRIEAGNVSFSTKGSLMPGAQSLFGIKTQLQFGKLFVTGVLANQRAQRQSLGLIGGAASTQFEFRANDYEENRHFLMAQFFRQNYNKAMGSLPAVNSLVNILRIEVWVTNRTGATTETRDVVALADLGEKNPYNYNSIPGPDSLPSNTVNNLYRDLTSDPSSRRSAQVTTKLASLGLRPVQDFEKTFARKLGPADYYFNPQVGFISLNQPLQSDEVLGVAYQYSYNGRVLQVGEFSQDVPPDTTAIIAGNPKVLFLKMLKATSQRTVLPIWDLMMKNVYALRTRDGGYISSVQPADFKLNVLYEEPSLGTKRYLPEGPKSGLPLISVLNLDRLNNNRDPLPDGVFDYIEGFTIISDQARVIFPLLEPFGNDLDSVAFAGVSQDVKDKYIFRPLYDTIKEIAKTYANLDRFILSGSAKGQAASDISLGAFNVPPGSVSVSSGGRTLVEGIDYVVDYNLGSVRILNQAILNAGIPVNVQYENNATFGIQQRNYLGLRWDYMAKSTEKESLTIGGQIVRLGERPYFTKMNYNEDPIRNTMYGLDFTYTSEFPRLTRWLDKLPFYTTNEMSTITAYGEGALLKPGHPPQIGKGNEGLIYIDDFEGTRNSIDLRFPIINWSLASTPQGNGLFPEGSLKDSLAYGFNRAKFSWYNIEPNLQDRKAPNNPVAGYQDYNDPRIKAILQQQLFPAKTPDYGLAQLITFDLAYYPTERGPYNFDTRAGSVSSNGRLLNPSTRWGGIMRGLDQVDFETGNVEFIEFWMQDPFLVQPNSTGGQLYFNLGNISEDVLSDGRRFFENGLPTPNIQAGVDSTTDWGRVPSNPIQVTTAFSNDPADRPFQDVGFDGLDDDAERRKFNSYLGQLAATFGTGSAAYQSALSDPSADNFKNYRDGSYDNEKADILARYKAINNPHGNSPIAESNSTLTTAFTLYPDQEDLNRDNTLNELEEYFQYKVDLTPQNLVVGQNYITDKREFTSDGVNQKWYLFRIPVAEYEQKVGNIPDFKSIRFIRMFMTGFEDSVIARFAKFELVRNQWRRFSFEVDTTGTYKPLPANTGTSINVLAVNVEENSNRMPVNYLIPPGIERVQQLSNNNVNILQNEQSMSMQICGLNGNEGRGVFKTLNLDLRQYGKLKMFVHTESVQGSAPVRDNDLSAVIRIGNDFVGNYYEIRIPLKVTPFGQYAADQSNLVWPLENELDLSMQRLIDLKIRRNNASQPNLYFKETDDDGKSYAIIGNPNLGEVRGMFLGIVNNGTSALCTEVWFNELRLSSIDEDGGWAATGRVDIKLADLGTLSLSGAARSIGFGNLDQRVNERSRETFTQFDAATSLELGKLLPAKAGVSIPVYAGYSQTVLTPEYDPYDLDVKLEDKLKAVNGSARDSIRKDAIDVTTMKTVNFTNVRKINTTGKKQKLYSIENFDVSYSYTKTEHYSPLIEAEEMVRHRAGLGYNFTATPRYWEPFKKMMRNSSKWFDLVKDFNLNYAPSLLGFRADVNRQFGAVRPRNVGGPKGIIPETFDKYFTFDRYYNLRWDLTRSLNIDFTAVNRARVDEDSGRLDKTERREMWQLFWRGGRNTTYDQTLNVTYSLPTAKLPALDWTTVRLGYVARYNWLTASQDPFAKSLGNFIGNAQEKNVTGEFDMTRLYNKWRFLRAMDWDQAPAQQGADSTMRGTDTTGSGKKGRAKRDPNQLPELNTFVKVIGRIITSVKRVSIQYSEVGTTSLAGYTDSTKFLGMNPKSNAPGWGFVFGKQPDTLYINDFAKRGLITNSPLLNNLNRQDFNQRISITAQLLPVRDLVIDVNFDKTFGKSYSELYKDTIGTGNFARLSPYVAGSFNVTYVSFQTLFGKFEPNEVTETFRRFEQNRIILSRRNAENNKYWQSLDPSEKFLPDGYYTGYGRYAQDVLIPSFIAAYTNKDPNSVPLIKQENGNIRSNPFSGIIPKPNWRVTYTGLTRIPGMEKTFTNFTLTHAYTSNLSMNSFNNNLMFSDPLGYNDPGFIDTATGNFYPYFLVPNITIAEAFAPFLDIDMQFTNQLTARFEYKKSRQLSLSLIDFQLSEARSEEFTIGVGWRKRGLNLPFKIKLPGMKKSAKELSNDLNLRLDLSLRDDATANSRLDQEAALPTAGQRVITISPSVDYVLNNRINLRLFFDQRRTEPKVSTSAPITTTRAGLQVRVSLAQ</sequence>
<feature type="region of interest" description="Disordered" evidence="1">
    <location>
        <begin position="30"/>
        <end position="51"/>
    </location>
</feature>
<evidence type="ECO:0000256" key="1">
    <source>
        <dbReference type="SAM" id="MobiDB-lite"/>
    </source>
</evidence>
<organism evidence="3 4">
    <name type="scientific">Flavihumibacter solisilvae</name>
    <dbReference type="NCBI Taxonomy" id="1349421"/>
    <lineage>
        <taxon>Bacteria</taxon>
        <taxon>Pseudomonadati</taxon>
        <taxon>Bacteroidota</taxon>
        <taxon>Chitinophagia</taxon>
        <taxon>Chitinophagales</taxon>
        <taxon>Chitinophagaceae</taxon>
        <taxon>Flavihumibacter</taxon>
    </lineage>
</organism>
<comment type="caution">
    <text evidence="3">The sequence shown here is derived from an EMBL/GenBank/DDBJ whole genome shotgun (WGS) entry which is preliminary data.</text>
</comment>
<name>A0A0C1IS20_9BACT</name>
<feature type="domain" description="Gliding motility protein SprA N-terminal" evidence="2">
    <location>
        <begin position="55"/>
        <end position="333"/>
    </location>
</feature>
<evidence type="ECO:0000259" key="2">
    <source>
        <dbReference type="Pfam" id="PF14349"/>
    </source>
</evidence>
<protein>
    <recommendedName>
        <fullName evidence="2">Gliding motility protein SprA N-terminal domain-containing protein</fullName>
    </recommendedName>
</protein>
<gene>
    <name evidence="3" type="ORF">OI18_18445</name>
</gene>
<dbReference type="NCBIfam" id="TIGR04189">
    <property type="entry name" value="surface_SprA"/>
    <property type="match status" value="1"/>
</dbReference>
<dbReference type="InterPro" id="IPR025684">
    <property type="entry name" value="SprA_N_dom"/>
</dbReference>
<reference evidence="3 4" key="1">
    <citation type="submission" date="2014-11" db="EMBL/GenBank/DDBJ databases">
        <title>Genome sequence of Flavihumibacter solisilvae 3-3.</title>
        <authorList>
            <person name="Zhou G."/>
            <person name="Li M."/>
            <person name="Wang G."/>
        </authorList>
    </citation>
    <scope>NUCLEOTIDE SEQUENCE [LARGE SCALE GENOMIC DNA]</scope>
    <source>
        <strain evidence="3 4">3-3</strain>
    </source>
</reference>
<dbReference type="Proteomes" id="UP000031408">
    <property type="component" value="Unassembled WGS sequence"/>
</dbReference>